<protein>
    <submittedName>
        <fullName evidence="4">GEM-like protein 5</fullName>
    </submittedName>
</protein>
<keyword evidence="3" id="KW-1185">Reference proteome</keyword>
<dbReference type="Pfam" id="PF02893">
    <property type="entry name" value="GRAM"/>
    <property type="match status" value="1"/>
</dbReference>
<comment type="similarity">
    <text evidence="1">Belongs to the GEM family.</text>
</comment>
<name>A0AB40C0P4_DIOCR</name>
<dbReference type="PANTHER" id="PTHR31969">
    <property type="entry name" value="GEM-LIKE PROTEIN 2"/>
    <property type="match status" value="1"/>
</dbReference>
<sequence>MEEEKWGTSMMGAPARPTAHPANQTAVMWCPRRCDEEYYAYHLIDEDQMEKNKTNVHTSVDNALEAFNNWSLRAHDFANHLWHNLKTSPRKEEGAWHKLKLKVKAIKKGGFESLYKQTFPTKPNEKLKDTFACYLSTTTGAVAGTLFISDLHVSFCSERPLSFNAPSGQLLWSYYKIMIPLGRIASANPVTLDGTLTSTSISSTTREMYIEIDTVDGHEFWFMGFINYDKAYQLLQQALAYNVSTRLASQEM</sequence>
<dbReference type="InterPro" id="IPR011993">
    <property type="entry name" value="PH-like_dom_sf"/>
</dbReference>
<organism evidence="3 4">
    <name type="scientific">Dioscorea cayennensis subsp. rotundata</name>
    <name type="common">White Guinea yam</name>
    <name type="synonym">Dioscorea rotundata</name>
    <dbReference type="NCBI Taxonomy" id="55577"/>
    <lineage>
        <taxon>Eukaryota</taxon>
        <taxon>Viridiplantae</taxon>
        <taxon>Streptophyta</taxon>
        <taxon>Embryophyta</taxon>
        <taxon>Tracheophyta</taxon>
        <taxon>Spermatophyta</taxon>
        <taxon>Magnoliopsida</taxon>
        <taxon>Liliopsida</taxon>
        <taxon>Dioscoreales</taxon>
        <taxon>Dioscoreaceae</taxon>
        <taxon>Dioscorea</taxon>
    </lineage>
</organism>
<dbReference type="AlphaFoldDB" id="A0AB40C0P4"/>
<proteinExistence type="inferred from homology"/>
<evidence type="ECO:0000256" key="1">
    <source>
        <dbReference type="ARBA" id="ARBA00009414"/>
    </source>
</evidence>
<evidence type="ECO:0000313" key="4">
    <source>
        <dbReference type="RefSeq" id="XP_039133315.1"/>
    </source>
</evidence>
<dbReference type="InterPro" id="IPR037848">
    <property type="entry name" value="GEM-like"/>
</dbReference>
<accession>A0AB40C0P4</accession>
<dbReference type="GeneID" id="120270386"/>
<dbReference type="Gene3D" id="2.30.29.30">
    <property type="entry name" value="Pleckstrin-homology domain (PH domain)/Phosphotyrosine-binding domain (PTB)"/>
    <property type="match status" value="1"/>
</dbReference>
<dbReference type="RefSeq" id="XP_039133315.1">
    <property type="nucleotide sequence ID" value="XM_039277381.1"/>
</dbReference>
<dbReference type="SMART" id="SM00568">
    <property type="entry name" value="GRAM"/>
    <property type="match status" value="1"/>
</dbReference>
<evidence type="ECO:0000313" key="3">
    <source>
        <dbReference type="Proteomes" id="UP001515500"/>
    </source>
</evidence>
<feature type="domain" description="GRAM" evidence="2">
    <location>
        <begin position="113"/>
        <end position="191"/>
    </location>
</feature>
<reference evidence="4" key="1">
    <citation type="submission" date="2025-08" db="UniProtKB">
        <authorList>
            <consortium name="RefSeq"/>
        </authorList>
    </citation>
    <scope>IDENTIFICATION</scope>
</reference>
<evidence type="ECO:0000259" key="2">
    <source>
        <dbReference type="SMART" id="SM00568"/>
    </source>
</evidence>
<dbReference type="Proteomes" id="UP001515500">
    <property type="component" value="Chromosome 10"/>
</dbReference>
<dbReference type="InterPro" id="IPR004182">
    <property type="entry name" value="GRAM"/>
</dbReference>
<gene>
    <name evidence="4" type="primary">LOC120270386</name>
</gene>